<feature type="transmembrane region" description="Helical" evidence="5">
    <location>
        <begin position="143"/>
        <end position="163"/>
    </location>
</feature>
<organism evidence="7 8">
    <name type="scientific">Crassostrea virginica</name>
    <name type="common">Eastern oyster</name>
    <dbReference type="NCBI Taxonomy" id="6565"/>
    <lineage>
        <taxon>Eukaryota</taxon>
        <taxon>Metazoa</taxon>
        <taxon>Spiralia</taxon>
        <taxon>Lophotrochozoa</taxon>
        <taxon>Mollusca</taxon>
        <taxon>Bivalvia</taxon>
        <taxon>Autobranchia</taxon>
        <taxon>Pteriomorphia</taxon>
        <taxon>Ostreida</taxon>
        <taxon>Ostreoidea</taxon>
        <taxon>Ostreidae</taxon>
        <taxon>Crassostrea</taxon>
    </lineage>
</organism>
<dbReference type="PANTHER" id="PTHR46273:SF4">
    <property type="entry name" value="AT19640P"/>
    <property type="match status" value="1"/>
</dbReference>
<dbReference type="GO" id="GO:0008528">
    <property type="term" value="F:G protein-coupled peptide receptor activity"/>
    <property type="evidence" value="ECO:0007669"/>
    <property type="project" value="InterPro"/>
</dbReference>
<evidence type="ECO:0000256" key="4">
    <source>
        <dbReference type="ARBA" id="ARBA00023136"/>
    </source>
</evidence>
<dbReference type="OrthoDB" id="5864054at2759"/>
<dbReference type="AlphaFoldDB" id="A0A8B8D1D1"/>
<dbReference type="InterPro" id="IPR000276">
    <property type="entry name" value="GPCR_Rhodpsn"/>
</dbReference>
<comment type="subcellular location">
    <subcellularLocation>
        <location evidence="1">Membrane</location>
    </subcellularLocation>
</comment>
<dbReference type="PRINTS" id="PR00237">
    <property type="entry name" value="GPCRRHODOPSN"/>
</dbReference>
<dbReference type="PANTHER" id="PTHR46273">
    <property type="entry name" value="MYOSUPPRESSIN RECEPTOR 1, ISOFORM B-RELATED"/>
    <property type="match status" value="1"/>
</dbReference>
<feature type="transmembrane region" description="Helical" evidence="5">
    <location>
        <begin position="296"/>
        <end position="315"/>
    </location>
</feature>
<dbReference type="SUPFAM" id="SSF81321">
    <property type="entry name" value="Family A G protein-coupled receptor-like"/>
    <property type="match status" value="1"/>
</dbReference>
<dbReference type="InterPro" id="IPR019427">
    <property type="entry name" value="7TM_GPCR_serpentine_rcpt_Srw"/>
</dbReference>
<dbReference type="Gene3D" id="1.20.1070.10">
    <property type="entry name" value="Rhodopsin 7-helix transmembrane proteins"/>
    <property type="match status" value="1"/>
</dbReference>
<dbReference type="PROSITE" id="PS50262">
    <property type="entry name" value="G_PROTEIN_RECEP_F1_2"/>
    <property type="match status" value="1"/>
</dbReference>
<feature type="transmembrane region" description="Helical" evidence="5">
    <location>
        <begin position="54"/>
        <end position="73"/>
    </location>
</feature>
<dbReference type="KEGG" id="cvn:111123674"/>
<keyword evidence="2 5" id="KW-0812">Transmembrane</keyword>
<accession>A0A8B8D1D1</accession>
<dbReference type="InterPro" id="IPR017452">
    <property type="entry name" value="GPCR_Rhodpsn_7TM"/>
</dbReference>
<gene>
    <name evidence="8" type="primary">LOC111123674</name>
</gene>
<keyword evidence="4 5" id="KW-0472">Membrane</keyword>
<keyword evidence="3 5" id="KW-1133">Transmembrane helix</keyword>
<sequence length="369" mass="42287">MNNVTVHAGLPAGVTGYRLYHGYVSLVVCSSGIVLNALNAFIWSRRCMRSSTSLLLTTLAVTDSLSLFLYLVYSVYFFLATGPSQLLNHSEEGMYVVIIAFHEFIAFHHTSNWLTISLAIFRYLKVCHPNLAKSWCCKRRARLTVYIVLVTTTLTITPFYSYYEVYSSSEEYPSLTGYWIRKTQFTRNNMEYQSVLMWLYGVVFKVCPCVALVVLSALMVRELHQAQRRQRVFFEGPDSHVNNHKGYNRTTVMLVVIVIIYVLMELPIGISAFTSGLQGAESHYFYFMLYSEVGDILDLLTLFNAAVNFAVYYALSGQFRVICRKLFLRESTVDVHYGSETVEMSEPISFSQIFTISLKWRSFKQSINL</sequence>
<dbReference type="Proteomes" id="UP000694844">
    <property type="component" value="Chromosome 3"/>
</dbReference>
<dbReference type="InterPro" id="IPR053219">
    <property type="entry name" value="GPCR_Dmsr-1"/>
</dbReference>
<proteinExistence type="predicted"/>
<evidence type="ECO:0000256" key="1">
    <source>
        <dbReference type="ARBA" id="ARBA00004370"/>
    </source>
</evidence>
<evidence type="ECO:0000256" key="5">
    <source>
        <dbReference type="SAM" id="Phobius"/>
    </source>
</evidence>
<feature type="transmembrane region" description="Helical" evidence="5">
    <location>
        <begin position="252"/>
        <end position="276"/>
    </location>
</feature>
<feature type="transmembrane region" description="Helical" evidence="5">
    <location>
        <begin position="20"/>
        <end position="42"/>
    </location>
</feature>
<name>A0A8B8D1D1_CRAVI</name>
<evidence type="ECO:0000256" key="2">
    <source>
        <dbReference type="ARBA" id="ARBA00022692"/>
    </source>
</evidence>
<evidence type="ECO:0000313" key="8">
    <source>
        <dbReference type="RefSeq" id="XP_022321883.1"/>
    </source>
</evidence>
<dbReference type="Pfam" id="PF10324">
    <property type="entry name" value="7TM_GPCR_Srw"/>
    <property type="match status" value="1"/>
</dbReference>
<keyword evidence="7" id="KW-1185">Reference proteome</keyword>
<reference evidence="8" key="1">
    <citation type="submission" date="2025-08" db="UniProtKB">
        <authorList>
            <consortium name="RefSeq"/>
        </authorList>
    </citation>
    <scope>IDENTIFICATION</scope>
    <source>
        <tissue evidence="8">Whole sample</tissue>
    </source>
</reference>
<evidence type="ECO:0000259" key="6">
    <source>
        <dbReference type="PROSITE" id="PS50262"/>
    </source>
</evidence>
<evidence type="ECO:0000313" key="7">
    <source>
        <dbReference type="Proteomes" id="UP000694844"/>
    </source>
</evidence>
<dbReference type="GO" id="GO:0005886">
    <property type="term" value="C:plasma membrane"/>
    <property type="evidence" value="ECO:0007669"/>
    <property type="project" value="TreeGrafter"/>
</dbReference>
<dbReference type="GeneID" id="111123674"/>
<feature type="transmembrane region" description="Helical" evidence="5">
    <location>
        <begin position="197"/>
        <end position="220"/>
    </location>
</feature>
<dbReference type="RefSeq" id="XP_022321883.1">
    <property type="nucleotide sequence ID" value="XM_022466175.1"/>
</dbReference>
<evidence type="ECO:0000256" key="3">
    <source>
        <dbReference type="ARBA" id="ARBA00022989"/>
    </source>
</evidence>
<feature type="transmembrane region" description="Helical" evidence="5">
    <location>
        <begin position="93"/>
        <end position="123"/>
    </location>
</feature>
<feature type="domain" description="G-protein coupled receptors family 1 profile" evidence="6">
    <location>
        <begin position="35"/>
        <end position="312"/>
    </location>
</feature>
<protein>
    <submittedName>
        <fullName evidence="8">Sex peptide receptor-like</fullName>
    </submittedName>
</protein>
<dbReference type="CDD" id="cd14978">
    <property type="entry name" value="7tmA_FMRFamide_R-like"/>
    <property type="match status" value="1"/>
</dbReference>